<dbReference type="PANTHER" id="PTHR35272">
    <property type="entry name" value="THIOL:DISULFIDE INTERCHANGE PROTEIN DSBC-RELATED"/>
    <property type="match status" value="1"/>
</dbReference>
<dbReference type="SUPFAM" id="SSF52833">
    <property type="entry name" value="Thioredoxin-like"/>
    <property type="match status" value="1"/>
</dbReference>
<protein>
    <recommendedName>
        <fullName evidence="1">DSBA-like thioredoxin domain-containing protein</fullName>
    </recommendedName>
</protein>
<feature type="domain" description="DSBA-like thioredoxin" evidence="1">
    <location>
        <begin position="91"/>
        <end position="233"/>
    </location>
</feature>
<organism evidence="2 3">
    <name type="scientific">Roseobacter cerasinus</name>
    <dbReference type="NCBI Taxonomy" id="2602289"/>
    <lineage>
        <taxon>Bacteria</taxon>
        <taxon>Pseudomonadati</taxon>
        <taxon>Pseudomonadota</taxon>
        <taxon>Alphaproteobacteria</taxon>
        <taxon>Rhodobacterales</taxon>
        <taxon>Roseobacteraceae</taxon>
        <taxon>Roseobacter</taxon>
    </lineage>
</organism>
<dbReference type="Proteomes" id="UP000436522">
    <property type="component" value="Unassembled WGS sequence"/>
</dbReference>
<reference evidence="2 3" key="1">
    <citation type="submission" date="2019-12" db="EMBL/GenBank/DDBJ databases">
        <title>Roseobacter cerasinus sp. nov., isolated from seawater around aquaculture.</title>
        <authorList>
            <person name="Muramatsu S."/>
            <person name="Takabe Y."/>
            <person name="Mori K."/>
            <person name="Takaichi S."/>
            <person name="Hanada S."/>
        </authorList>
    </citation>
    <scope>NUCLEOTIDE SEQUENCE [LARGE SCALE GENOMIC DNA]</scope>
    <source>
        <strain evidence="2 3">AI77</strain>
    </source>
</reference>
<sequence length="245" mass="26224">MRRRDALIVGGAIAVAVAIPQLLQRRVPNFEFTEMANLPGFRRLQRGALSGGPDIFAGLETEAEAAASARLPRDLCRAIFPAPAPSGHVPVAVFSDYYCPYCAILDQRLAALQRSGAEISLIFHELPLLGPRSVWAAQVALAAAQQADHTAVHLEMMQHVLRPGRAGLRDLAERHDLDLERLAKGANSAQVVAQVEDAMALGRALGLLGTPSLAVGRTLVVGALSEAELNQLIGLERQRQPPSCL</sequence>
<dbReference type="InterPro" id="IPR036249">
    <property type="entry name" value="Thioredoxin-like_sf"/>
</dbReference>
<dbReference type="InterPro" id="IPR051470">
    <property type="entry name" value="Thiol:disulfide_interchange"/>
</dbReference>
<comment type="caution">
    <text evidence="2">The sequence shown here is derived from an EMBL/GenBank/DDBJ whole genome shotgun (WGS) entry which is preliminary data.</text>
</comment>
<name>A0A640VP24_9RHOB</name>
<dbReference type="PANTHER" id="PTHR35272:SF3">
    <property type="entry name" value="THIOL:DISULFIDE INTERCHANGE PROTEIN DSBC"/>
    <property type="match status" value="1"/>
</dbReference>
<evidence type="ECO:0000313" key="3">
    <source>
        <dbReference type="Proteomes" id="UP000436522"/>
    </source>
</evidence>
<dbReference type="InterPro" id="IPR001853">
    <property type="entry name" value="DSBA-like_thioredoxin_dom"/>
</dbReference>
<dbReference type="GO" id="GO:0016491">
    <property type="term" value="F:oxidoreductase activity"/>
    <property type="evidence" value="ECO:0007669"/>
    <property type="project" value="InterPro"/>
</dbReference>
<dbReference type="Pfam" id="PF01323">
    <property type="entry name" value="DSBA"/>
    <property type="match status" value="1"/>
</dbReference>
<evidence type="ECO:0000313" key="2">
    <source>
        <dbReference type="EMBL" id="GFE49422.1"/>
    </source>
</evidence>
<evidence type="ECO:0000259" key="1">
    <source>
        <dbReference type="Pfam" id="PF01323"/>
    </source>
</evidence>
<dbReference type="EMBL" id="BLIV01000002">
    <property type="protein sequence ID" value="GFE49422.1"/>
    <property type="molecule type" value="Genomic_DNA"/>
</dbReference>
<keyword evidence="3" id="KW-1185">Reference proteome</keyword>
<dbReference type="OrthoDB" id="9780147at2"/>
<dbReference type="RefSeq" id="WP_159975294.1">
    <property type="nucleotide sequence ID" value="NZ_BLIV01000002.1"/>
</dbReference>
<dbReference type="Gene3D" id="3.40.30.10">
    <property type="entry name" value="Glutaredoxin"/>
    <property type="match status" value="1"/>
</dbReference>
<gene>
    <name evidence="2" type="ORF">So717_11750</name>
</gene>
<accession>A0A640VP24</accession>
<dbReference type="AlphaFoldDB" id="A0A640VP24"/>
<proteinExistence type="predicted"/>